<feature type="transmembrane region" description="Helical" evidence="12">
    <location>
        <begin position="12"/>
        <end position="32"/>
    </location>
</feature>
<keyword evidence="8 12" id="KW-0812">Transmembrane</keyword>
<dbReference type="PANTHER" id="PTHR33529">
    <property type="entry name" value="SLR0882 PROTEIN-RELATED"/>
    <property type="match status" value="1"/>
</dbReference>
<keyword evidence="9 12" id="KW-1133">Transmembrane helix</keyword>
<comment type="similarity">
    <text evidence="3">Belongs to the LptF/LptG family.</text>
</comment>
<organism evidence="13 14">
    <name type="scientific">Sessilibacter corallicola</name>
    <dbReference type="NCBI Taxonomy" id="2904075"/>
    <lineage>
        <taxon>Bacteria</taxon>
        <taxon>Pseudomonadati</taxon>
        <taxon>Pseudomonadota</taxon>
        <taxon>Gammaproteobacteria</taxon>
        <taxon>Cellvibrionales</taxon>
        <taxon>Cellvibrionaceae</taxon>
        <taxon>Sessilibacter</taxon>
    </lineage>
</organism>
<evidence type="ECO:0000256" key="3">
    <source>
        <dbReference type="ARBA" id="ARBA00007725"/>
    </source>
</evidence>
<name>A0ABQ0AAU3_9GAMM</name>
<dbReference type="PANTHER" id="PTHR33529:SF7">
    <property type="entry name" value="LIPOPOLYSACCHARIDE EXPORT SYSTEM PERMEASE PROTEIN LPTF"/>
    <property type="match status" value="1"/>
</dbReference>
<keyword evidence="5" id="KW-0813">Transport</keyword>
<evidence type="ECO:0000256" key="4">
    <source>
        <dbReference type="ARBA" id="ARBA00014213"/>
    </source>
</evidence>
<comment type="subcellular location">
    <subcellularLocation>
        <location evidence="2">Cell inner membrane</location>
        <topology evidence="2">Multi-pass membrane protein</topology>
    </subcellularLocation>
</comment>
<feature type="transmembrane region" description="Helical" evidence="12">
    <location>
        <begin position="52"/>
        <end position="77"/>
    </location>
</feature>
<feature type="transmembrane region" description="Helical" evidence="12">
    <location>
        <begin position="303"/>
        <end position="319"/>
    </location>
</feature>
<dbReference type="InterPro" id="IPR005495">
    <property type="entry name" value="LptG/LptF_permease"/>
</dbReference>
<comment type="caution">
    <text evidence="13">The sequence shown here is derived from an EMBL/GenBank/DDBJ whole genome shotgun (WGS) entry which is preliminary data.</text>
</comment>
<dbReference type="Pfam" id="PF03739">
    <property type="entry name" value="LptF_LptG"/>
    <property type="match status" value="1"/>
</dbReference>
<gene>
    <name evidence="13" type="primary">lptF</name>
    <name evidence="13" type="ORF">NBRC116591_25820</name>
</gene>
<keyword evidence="14" id="KW-1185">Reference proteome</keyword>
<sequence length="369" mass="40952">MIIFRYLSREIFTSMAAVSLVLVFIILSSRFGRYLAEAASGRIPSDILFSVIALRIPVVLELVLPLSFFIALLLALGRMYVDSEMTALFACGFSKKRLLAYTLGPATGVALMVAALSLWLSPLGLDHSNTLLEQAKARSEFETLTPAQFQSLDEGSSVIYTQSLSDDRKSMFDVFVAGVSESELGPQLTLVKAKDGEQIIVEQYGRKYLQINEGSRVEGIPGTNNFRIVEFDSYAQQLDEPEIRYKSASDRTPTLELLGDPNPDSQAALQWRLTLPALVFVLTVIAVPLSYTNPRQGRYTKMIPAILIYLVYLVALNVGRGAIEDEKISQVSFWLINLIFLAIGLFLFSSPDLRSWFTGKKSKVKHAQA</sequence>
<feature type="transmembrane region" description="Helical" evidence="12">
    <location>
        <begin position="273"/>
        <end position="291"/>
    </location>
</feature>
<evidence type="ECO:0000313" key="14">
    <source>
        <dbReference type="Proteomes" id="UP001465153"/>
    </source>
</evidence>
<protein>
    <recommendedName>
        <fullName evidence="4">Lipopolysaccharide export system permease protein LptF</fullName>
    </recommendedName>
</protein>
<evidence type="ECO:0000256" key="10">
    <source>
        <dbReference type="ARBA" id="ARBA00023136"/>
    </source>
</evidence>
<evidence type="ECO:0000256" key="2">
    <source>
        <dbReference type="ARBA" id="ARBA00004429"/>
    </source>
</evidence>
<dbReference type="Proteomes" id="UP001465153">
    <property type="component" value="Unassembled WGS sequence"/>
</dbReference>
<evidence type="ECO:0000313" key="13">
    <source>
        <dbReference type="EMBL" id="GAA6168771.1"/>
    </source>
</evidence>
<dbReference type="EMBL" id="BAABWN010000008">
    <property type="protein sequence ID" value="GAA6168771.1"/>
    <property type="molecule type" value="Genomic_DNA"/>
</dbReference>
<comment type="function">
    <text evidence="1">Part of the ABC transporter complex LptBFG involved in the translocation of lipopolysaccharide (LPS) from the inner membrane to the outer membrane.</text>
</comment>
<proteinExistence type="inferred from homology"/>
<comment type="subunit">
    <text evidence="11">Component of the lipopolysaccharide transport and assembly complex. The LptBFG transporter is composed of two ATP-binding proteins (LptB) and two transmembrane proteins (LptF and LptG).</text>
</comment>
<evidence type="ECO:0000256" key="9">
    <source>
        <dbReference type="ARBA" id="ARBA00022989"/>
    </source>
</evidence>
<evidence type="ECO:0000256" key="7">
    <source>
        <dbReference type="ARBA" id="ARBA00022519"/>
    </source>
</evidence>
<feature type="transmembrane region" description="Helical" evidence="12">
    <location>
        <begin position="331"/>
        <end position="348"/>
    </location>
</feature>
<evidence type="ECO:0000256" key="5">
    <source>
        <dbReference type="ARBA" id="ARBA00022448"/>
    </source>
</evidence>
<feature type="transmembrane region" description="Helical" evidence="12">
    <location>
        <begin position="98"/>
        <end position="120"/>
    </location>
</feature>
<evidence type="ECO:0000256" key="8">
    <source>
        <dbReference type="ARBA" id="ARBA00022692"/>
    </source>
</evidence>
<reference evidence="13 14" key="1">
    <citation type="submission" date="2024-04" db="EMBL/GenBank/DDBJ databases">
        <title>Draft genome sequence of Sessilibacter corallicola NBRC 116591.</title>
        <authorList>
            <person name="Miyakawa T."/>
            <person name="Kusuya Y."/>
            <person name="Miura T."/>
        </authorList>
    </citation>
    <scope>NUCLEOTIDE SEQUENCE [LARGE SCALE GENOMIC DNA]</scope>
    <source>
        <strain evidence="13 14">KU-00831-HH</strain>
    </source>
</reference>
<keyword evidence="7" id="KW-0997">Cell inner membrane</keyword>
<evidence type="ECO:0000256" key="6">
    <source>
        <dbReference type="ARBA" id="ARBA00022475"/>
    </source>
</evidence>
<dbReference type="RefSeq" id="WP_233088287.1">
    <property type="nucleotide sequence ID" value="NZ_BAABWN010000008.1"/>
</dbReference>
<keyword evidence="10 12" id="KW-0472">Membrane</keyword>
<evidence type="ECO:0000256" key="12">
    <source>
        <dbReference type="SAM" id="Phobius"/>
    </source>
</evidence>
<evidence type="ECO:0000256" key="1">
    <source>
        <dbReference type="ARBA" id="ARBA00002265"/>
    </source>
</evidence>
<dbReference type="NCBIfam" id="TIGR04407">
    <property type="entry name" value="LptF_YjgP"/>
    <property type="match status" value="1"/>
</dbReference>
<dbReference type="InterPro" id="IPR030922">
    <property type="entry name" value="LptF"/>
</dbReference>
<accession>A0ABQ0AAU3</accession>
<evidence type="ECO:0000256" key="11">
    <source>
        <dbReference type="ARBA" id="ARBA00026081"/>
    </source>
</evidence>
<keyword evidence="6" id="KW-1003">Cell membrane</keyword>